<accession>A0A182LSW3</accession>
<proteinExistence type="predicted"/>
<feature type="compositionally biased region" description="Polar residues" evidence="1">
    <location>
        <begin position="275"/>
        <end position="301"/>
    </location>
</feature>
<reference evidence="3" key="1">
    <citation type="submission" date="2013-09" db="EMBL/GenBank/DDBJ databases">
        <title>The Genome Sequence of Anopheles culicifacies species A.</title>
        <authorList>
            <consortium name="The Broad Institute Genomics Platform"/>
            <person name="Neafsey D.E."/>
            <person name="Besansky N."/>
            <person name="Howell P."/>
            <person name="Walton C."/>
            <person name="Young S.K."/>
            <person name="Zeng Q."/>
            <person name="Gargeya S."/>
            <person name="Fitzgerald M."/>
            <person name="Haas B."/>
            <person name="Abouelleil A."/>
            <person name="Allen A.W."/>
            <person name="Alvarado L."/>
            <person name="Arachchi H.M."/>
            <person name="Berlin A.M."/>
            <person name="Chapman S.B."/>
            <person name="Gainer-Dewar J."/>
            <person name="Goldberg J."/>
            <person name="Griggs A."/>
            <person name="Gujja S."/>
            <person name="Hansen M."/>
            <person name="Howarth C."/>
            <person name="Imamovic A."/>
            <person name="Ireland A."/>
            <person name="Larimer J."/>
            <person name="McCowan C."/>
            <person name="Murphy C."/>
            <person name="Pearson M."/>
            <person name="Poon T.W."/>
            <person name="Priest M."/>
            <person name="Roberts A."/>
            <person name="Saif S."/>
            <person name="Shea T."/>
            <person name="Sisk P."/>
            <person name="Sykes S."/>
            <person name="Wortman J."/>
            <person name="Nusbaum C."/>
            <person name="Birren B."/>
        </authorList>
    </citation>
    <scope>NUCLEOTIDE SEQUENCE [LARGE SCALE GENOMIC DNA]</scope>
    <source>
        <strain evidence="3">A-37</strain>
    </source>
</reference>
<reference evidence="2" key="2">
    <citation type="submission" date="2020-05" db="UniProtKB">
        <authorList>
            <consortium name="EnsemblMetazoa"/>
        </authorList>
    </citation>
    <scope>IDENTIFICATION</scope>
    <source>
        <strain evidence="2">A-37</strain>
    </source>
</reference>
<feature type="region of interest" description="Disordered" evidence="1">
    <location>
        <begin position="420"/>
        <end position="444"/>
    </location>
</feature>
<dbReference type="STRING" id="139723.A0A182LSW3"/>
<feature type="region of interest" description="Disordered" evidence="1">
    <location>
        <begin position="102"/>
        <end position="133"/>
    </location>
</feature>
<feature type="compositionally biased region" description="Low complexity" evidence="1">
    <location>
        <begin position="622"/>
        <end position="640"/>
    </location>
</feature>
<dbReference type="EnsemblMetazoa" id="ACUA001112-RA">
    <property type="protein sequence ID" value="ACUA001112-PA"/>
    <property type="gene ID" value="ACUA001112"/>
</dbReference>
<feature type="region of interest" description="Disordered" evidence="1">
    <location>
        <begin position="533"/>
        <end position="591"/>
    </location>
</feature>
<feature type="compositionally biased region" description="Polar residues" evidence="1">
    <location>
        <begin position="611"/>
        <end position="621"/>
    </location>
</feature>
<dbReference type="VEuPathDB" id="VectorBase:ACUA001112"/>
<protein>
    <submittedName>
        <fullName evidence="2">Uncharacterized protein</fullName>
    </submittedName>
</protein>
<feature type="region of interest" description="Disordered" evidence="1">
    <location>
        <begin position="164"/>
        <end position="190"/>
    </location>
</feature>
<evidence type="ECO:0000256" key="1">
    <source>
        <dbReference type="SAM" id="MobiDB-lite"/>
    </source>
</evidence>
<evidence type="ECO:0000313" key="3">
    <source>
        <dbReference type="Proteomes" id="UP000075883"/>
    </source>
</evidence>
<dbReference type="EMBL" id="AXCM01011310">
    <property type="status" value="NOT_ANNOTATED_CDS"/>
    <property type="molecule type" value="Genomic_DNA"/>
</dbReference>
<feature type="compositionally biased region" description="Low complexity" evidence="1">
    <location>
        <begin position="533"/>
        <end position="548"/>
    </location>
</feature>
<feature type="region of interest" description="Disordered" evidence="1">
    <location>
        <begin position="260"/>
        <end position="317"/>
    </location>
</feature>
<name>A0A182LSW3_9DIPT</name>
<keyword evidence="3" id="KW-1185">Reference proteome</keyword>
<feature type="region of interest" description="Disordered" evidence="1">
    <location>
        <begin position="607"/>
        <end position="655"/>
    </location>
</feature>
<dbReference type="Proteomes" id="UP000075883">
    <property type="component" value="Unassembled WGS sequence"/>
</dbReference>
<feature type="compositionally biased region" description="Polar residues" evidence="1">
    <location>
        <begin position="116"/>
        <end position="128"/>
    </location>
</feature>
<feature type="compositionally biased region" description="Basic and acidic residues" evidence="1">
    <location>
        <begin position="642"/>
        <end position="655"/>
    </location>
</feature>
<evidence type="ECO:0000313" key="2">
    <source>
        <dbReference type="EnsemblMetazoa" id="ACUA001112-PA"/>
    </source>
</evidence>
<sequence>MRAAKNPDVRVPTFPAQVETSSEMGYRKSDMDEVELENGSVVTGSNLTVREHMSFSQQNGYYSQNLSTAISTERASHKDARLIEPKASAPVKELAVASALVVAGSGSEPEDEQRQTKQSRSNTSTPKSSFDEIIPLSEGAVRGFTEKVEPNGKVYFVAQNENTGERDTRKITPPKNGEQVEPGSLTDEKETSKAIAFLDHILNDEDTLPSGEETLSSAEYIGRTKCDDDESLASPVFREQSVIADIHRADDSIVEVVQKTQENVTEEPLPDEPKSTSVTDEQESMDQTNNEIQTPTITVASEESLVDPETDKPKLKPRVMYIAGMGEDGEPAPKELSEEEQDYINFRAAEKERFMSRLSTLLVNPVKLPLKRLHPHEDPQLAGEHDVAARQLPAMSPPTGPGITRSTSEPSFVLLLNKLSHSNSPQESETDEPDPDRARSEHSSVVIPPAPKFDETLFNTIRAGSIIPDTPKSPIPQAPKFDPVLFNTLGKGKSQRASILPTESTPPTPLPTPVASTEGQYFDVELKKLKPVPSSSLVLPSTLKPTTPGKEMAHDDGASNDTEPSNPRAAFRSRLEKILQRGPLDVMGRPKSLQPTVMVAVSEENLPRTIGDQQQPASSTDSGLSMASSNNSISSVTPASAKPRDESFRDRARGFDTAKKKQKLLFDDVLKSINPETRPSSIRNSVEHRVSFRNFKEGLRKTTPPKQFLPDA</sequence>
<feature type="region of interest" description="Disordered" evidence="1">
    <location>
        <begin position="1"/>
        <end position="29"/>
    </location>
</feature>
<organism evidence="2 3">
    <name type="scientific">Anopheles culicifacies</name>
    <dbReference type="NCBI Taxonomy" id="139723"/>
    <lineage>
        <taxon>Eukaryota</taxon>
        <taxon>Metazoa</taxon>
        <taxon>Ecdysozoa</taxon>
        <taxon>Arthropoda</taxon>
        <taxon>Hexapoda</taxon>
        <taxon>Insecta</taxon>
        <taxon>Pterygota</taxon>
        <taxon>Neoptera</taxon>
        <taxon>Endopterygota</taxon>
        <taxon>Diptera</taxon>
        <taxon>Nematocera</taxon>
        <taxon>Culicoidea</taxon>
        <taxon>Culicidae</taxon>
        <taxon>Anophelinae</taxon>
        <taxon>Anopheles</taxon>
        <taxon>culicifacies species complex</taxon>
    </lineage>
</organism>
<dbReference type="AlphaFoldDB" id="A0A182LSW3"/>